<dbReference type="Pfam" id="PF01547">
    <property type="entry name" value="SBP_bac_1"/>
    <property type="match status" value="1"/>
</dbReference>
<name>H6QCL3_PYROT</name>
<feature type="region of interest" description="Disordered" evidence="1">
    <location>
        <begin position="30"/>
        <end position="61"/>
    </location>
</feature>
<dbReference type="Proteomes" id="UP000009062">
    <property type="component" value="Chromosome"/>
</dbReference>
<dbReference type="InterPro" id="IPR006311">
    <property type="entry name" value="TAT_signal"/>
</dbReference>
<dbReference type="EMBL" id="CP003316">
    <property type="protein sequence ID" value="AFA39981.1"/>
    <property type="molecule type" value="Genomic_DNA"/>
</dbReference>
<dbReference type="PROSITE" id="PS51318">
    <property type="entry name" value="TAT"/>
    <property type="match status" value="1"/>
</dbReference>
<dbReference type="STRING" id="698757.Pogu_1954"/>
<dbReference type="InterPro" id="IPR050490">
    <property type="entry name" value="Bact_solute-bd_prot1"/>
</dbReference>
<dbReference type="SUPFAM" id="SSF53850">
    <property type="entry name" value="Periplasmic binding protein-like II"/>
    <property type="match status" value="1"/>
</dbReference>
<keyword evidence="2" id="KW-0762">Sugar transport</keyword>
<dbReference type="AlphaFoldDB" id="H6QCL3"/>
<gene>
    <name evidence="2" type="ordered locus">Pogu_1954</name>
</gene>
<keyword evidence="3" id="KW-1185">Reference proteome</keyword>
<reference evidence="2 3" key="1">
    <citation type="journal article" date="2012" name="Stand. Genomic Sci.">
        <title>Complete genome sequence of Pyrobaculum oguniense.</title>
        <authorList>
            <person name="Bernick D.L."/>
            <person name="Karplus K."/>
            <person name="Lui L.M."/>
            <person name="Coker J.K."/>
            <person name="Murphy J.N."/>
            <person name="Chan P.P."/>
            <person name="Cozen A.E."/>
            <person name="Lowe T.M."/>
        </authorList>
    </citation>
    <scope>NUCLEOTIDE SEQUENCE [LARGE SCALE GENOMIC DNA]</scope>
    <source>
        <strain evidence="2 3">TE7</strain>
    </source>
</reference>
<dbReference type="PANTHER" id="PTHR43649">
    <property type="entry name" value="ARABINOSE-BINDING PROTEIN-RELATED"/>
    <property type="match status" value="1"/>
</dbReference>
<dbReference type="InterPro" id="IPR006059">
    <property type="entry name" value="SBP"/>
</dbReference>
<evidence type="ECO:0000256" key="1">
    <source>
        <dbReference type="SAM" id="MobiDB-lite"/>
    </source>
</evidence>
<dbReference type="PANTHER" id="PTHR43649:SF12">
    <property type="entry name" value="DIACETYLCHITOBIOSE BINDING PROTEIN DASA"/>
    <property type="match status" value="1"/>
</dbReference>
<dbReference type="KEGG" id="pog:Pogu_1954"/>
<evidence type="ECO:0000313" key="3">
    <source>
        <dbReference type="Proteomes" id="UP000009062"/>
    </source>
</evidence>
<proteinExistence type="predicted"/>
<protein>
    <submittedName>
        <fullName evidence="2">ABC-type sugar transport system, periplasmic component</fullName>
    </submittedName>
</protein>
<keyword evidence="2" id="KW-0813">Transport</keyword>
<sequence>MSNKITRRQILYLAAGATVIATTGGALLALGPGGSSTPRPTQSPPQTATAQQTPSQPGQTRRSLVILARSGYHEEIHRNGLVPYFQSKVGPVEVKYIPKGYDDLYQVGVLAVQRQSNEYDVMYVDQPWLLDFKPHVEVIEGVDLTGYPAKLVDQQRVGNGLYAVPIVGNANFLFYRRDLLETLNESPPKSMDDLARLLEESSKKLPRGVYSAGAYLPSSVSDAYATILLAYGGALFDPKDGVTPVVDSQEGIEALKTLYLFKKFGHPRNMSWTNLTEYSEAIYQGEIMCGIVWNGWVQYADVPERSRIVGKMEVMPLPGRKGPVAQTGVWYYVVPKYSQNRELAKEYVRLATSFEGQLYAHLNAQMPPSRYTVFQDPKVKEKNRLAEAYYRLLEVATPARTSPAYMDAESALNTAVSKFLNDQLTAEETVKQMQRILVDASKKRGLI</sequence>
<dbReference type="HOGENOM" id="CLU_031285_9_2_2"/>
<feature type="compositionally biased region" description="Low complexity" evidence="1">
    <location>
        <begin position="30"/>
        <end position="60"/>
    </location>
</feature>
<evidence type="ECO:0000313" key="2">
    <source>
        <dbReference type="EMBL" id="AFA39981.1"/>
    </source>
</evidence>
<organism evidence="2 3">
    <name type="scientific">Pyrobaculum oguniense (strain DSM 13380 / JCM 10595 / TE7)</name>
    <dbReference type="NCBI Taxonomy" id="698757"/>
    <lineage>
        <taxon>Archaea</taxon>
        <taxon>Thermoproteota</taxon>
        <taxon>Thermoprotei</taxon>
        <taxon>Thermoproteales</taxon>
        <taxon>Thermoproteaceae</taxon>
        <taxon>Pyrobaculum</taxon>
    </lineage>
</organism>
<dbReference type="eggNOG" id="arCOG00151">
    <property type="taxonomic scope" value="Archaea"/>
</dbReference>
<accession>H6QCL3</accession>
<dbReference type="Gene3D" id="3.40.190.10">
    <property type="entry name" value="Periplasmic binding protein-like II"/>
    <property type="match status" value="2"/>
</dbReference>